<evidence type="ECO:0000256" key="1">
    <source>
        <dbReference type="SAM" id="MobiDB-lite"/>
    </source>
</evidence>
<dbReference type="Proteomes" id="UP000299102">
    <property type="component" value="Unassembled WGS sequence"/>
</dbReference>
<evidence type="ECO:0000313" key="2">
    <source>
        <dbReference type="EMBL" id="GBP60277.1"/>
    </source>
</evidence>
<name>A0A4C1XD98_EUMVA</name>
<accession>A0A4C1XD98</accession>
<evidence type="ECO:0000313" key="3">
    <source>
        <dbReference type="Proteomes" id="UP000299102"/>
    </source>
</evidence>
<protein>
    <submittedName>
        <fullName evidence="2">Uncharacterized protein</fullName>
    </submittedName>
</protein>
<sequence length="129" mass="14065">MDTKPFVVNDAVITSGADVLNVLFKENLSPSRFASYKSTVTIPPQRPTRNTTNKRPSKIQDSYNGCSRLSALVLRRSVPDLCVYASYLRDPHTFTTTNQLLPRSGSAGEVGDQAAHNGAVHARQLFEGG</sequence>
<gene>
    <name evidence="2" type="ORF">EVAR_91558_1</name>
</gene>
<dbReference type="AlphaFoldDB" id="A0A4C1XD98"/>
<dbReference type="EMBL" id="BGZK01000784">
    <property type="protein sequence ID" value="GBP60277.1"/>
    <property type="molecule type" value="Genomic_DNA"/>
</dbReference>
<reference evidence="2 3" key="1">
    <citation type="journal article" date="2019" name="Commun. Biol.">
        <title>The bagworm genome reveals a unique fibroin gene that provides high tensile strength.</title>
        <authorList>
            <person name="Kono N."/>
            <person name="Nakamura H."/>
            <person name="Ohtoshi R."/>
            <person name="Tomita M."/>
            <person name="Numata K."/>
            <person name="Arakawa K."/>
        </authorList>
    </citation>
    <scope>NUCLEOTIDE SEQUENCE [LARGE SCALE GENOMIC DNA]</scope>
</reference>
<organism evidence="2 3">
    <name type="scientific">Eumeta variegata</name>
    <name type="common">Bagworm moth</name>
    <name type="synonym">Eumeta japonica</name>
    <dbReference type="NCBI Taxonomy" id="151549"/>
    <lineage>
        <taxon>Eukaryota</taxon>
        <taxon>Metazoa</taxon>
        <taxon>Ecdysozoa</taxon>
        <taxon>Arthropoda</taxon>
        <taxon>Hexapoda</taxon>
        <taxon>Insecta</taxon>
        <taxon>Pterygota</taxon>
        <taxon>Neoptera</taxon>
        <taxon>Endopterygota</taxon>
        <taxon>Lepidoptera</taxon>
        <taxon>Glossata</taxon>
        <taxon>Ditrysia</taxon>
        <taxon>Tineoidea</taxon>
        <taxon>Psychidae</taxon>
        <taxon>Oiketicinae</taxon>
        <taxon>Eumeta</taxon>
    </lineage>
</organism>
<comment type="caution">
    <text evidence="2">The sequence shown here is derived from an EMBL/GenBank/DDBJ whole genome shotgun (WGS) entry which is preliminary data.</text>
</comment>
<feature type="region of interest" description="Disordered" evidence="1">
    <location>
        <begin position="41"/>
        <end position="60"/>
    </location>
</feature>
<proteinExistence type="predicted"/>
<keyword evidence="3" id="KW-1185">Reference proteome</keyword>